<accession>A0AAW1R708</accession>
<dbReference type="SUPFAM" id="SSF55120">
    <property type="entry name" value="Pseudouridine synthase"/>
    <property type="match status" value="1"/>
</dbReference>
<reference evidence="2 3" key="1">
    <citation type="journal article" date="2024" name="Nat. Commun.">
        <title>Phylogenomics reveals the evolutionary origins of lichenization in chlorophyte algae.</title>
        <authorList>
            <person name="Puginier C."/>
            <person name="Libourel C."/>
            <person name="Otte J."/>
            <person name="Skaloud P."/>
            <person name="Haon M."/>
            <person name="Grisel S."/>
            <person name="Petersen M."/>
            <person name="Berrin J.G."/>
            <person name="Delaux P.M."/>
            <person name="Dal Grande F."/>
            <person name="Keller J."/>
        </authorList>
    </citation>
    <scope>NUCLEOTIDE SEQUENCE [LARGE SCALE GENOMIC DNA]</scope>
    <source>
        <strain evidence="2 3">SAG 2043</strain>
    </source>
</reference>
<dbReference type="InterPro" id="IPR020103">
    <property type="entry name" value="PsdUridine_synth_cat_dom_sf"/>
</dbReference>
<dbReference type="GO" id="GO:0009982">
    <property type="term" value="F:pseudouridine synthase activity"/>
    <property type="evidence" value="ECO:0007669"/>
    <property type="project" value="InterPro"/>
</dbReference>
<evidence type="ECO:0000313" key="2">
    <source>
        <dbReference type="EMBL" id="KAK9829404.1"/>
    </source>
</evidence>
<dbReference type="GO" id="GO:0003723">
    <property type="term" value="F:RNA binding"/>
    <property type="evidence" value="ECO:0007669"/>
    <property type="project" value="InterPro"/>
</dbReference>
<comment type="caution">
    <text evidence="2">The sequence shown here is derived from an EMBL/GenBank/DDBJ whole genome shotgun (WGS) entry which is preliminary data.</text>
</comment>
<dbReference type="Gene3D" id="3.30.70.660">
    <property type="entry name" value="Pseudouridine synthase I, catalytic domain, C-terminal subdomain"/>
    <property type="match status" value="1"/>
</dbReference>
<organism evidence="2 3">
    <name type="scientific">[Myrmecia] bisecta</name>
    <dbReference type="NCBI Taxonomy" id="41462"/>
    <lineage>
        <taxon>Eukaryota</taxon>
        <taxon>Viridiplantae</taxon>
        <taxon>Chlorophyta</taxon>
        <taxon>core chlorophytes</taxon>
        <taxon>Trebouxiophyceae</taxon>
        <taxon>Trebouxiales</taxon>
        <taxon>Trebouxiaceae</taxon>
        <taxon>Myrmecia</taxon>
    </lineage>
</organism>
<evidence type="ECO:0000256" key="1">
    <source>
        <dbReference type="ARBA" id="ARBA00023235"/>
    </source>
</evidence>
<dbReference type="InterPro" id="IPR020095">
    <property type="entry name" value="PsdUridine_synth_TruA_C"/>
</dbReference>
<proteinExistence type="predicted"/>
<dbReference type="PANTHER" id="PTHR11142">
    <property type="entry name" value="PSEUDOURIDYLATE SYNTHASE"/>
    <property type="match status" value="1"/>
</dbReference>
<keyword evidence="3" id="KW-1185">Reference proteome</keyword>
<name>A0AAW1R708_9CHLO</name>
<dbReference type="InterPro" id="IPR020094">
    <property type="entry name" value="TruA/RsuA/RluB/E/F_N"/>
</dbReference>
<dbReference type="PANTHER" id="PTHR11142:SF10">
    <property type="entry name" value="TRNA PSEUDOURIDINE SYNTHASE"/>
    <property type="match status" value="1"/>
</dbReference>
<protein>
    <submittedName>
        <fullName evidence="2">Uncharacterized protein</fullName>
    </submittedName>
</protein>
<dbReference type="GO" id="GO:0031119">
    <property type="term" value="P:tRNA pseudouridine synthesis"/>
    <property type="evidence" value="ECO:0007669"/>
    <property type="project" value="TreeGrafter"/>
</dbReference>
<evidence type="ECO:0000313" key="3">
    <source>
        <dbReference type="Proteomes" id="UP001489004"/>
    </source>
</evidence>
<dbReference type="Gene3D" id="3.30.70.580">
    <property type="entry name" value="Pseudouridine synthase I, catalytic domain, N-terminal subdomain"/>
    <property type="match status" value="1"/>
</dbReference>
<sequence length="337" mass="36397">MAATGSRWSTSTSGWRLDRGRRETFKVCLSYYGPSFEGWAWAKERQRTVAGELDRALRAVSVKGKHRQVNINGAGRTDKGVSACGQVFSFTTWDEPQPAEVLATINRIASDQLCAWAVQRVPNSFHATFQSTWRRYIYLFPLRTSAAPNAALLPQHPAAGSSAERTDAVAAQQACDSSLRSRTPVICPHTGLDLASVDGLDVRTEDVDRLLRQLEGQKLNCTAYARDTPKGKDCSCHILTARASQVMLPGLDGQPGTPAVCIELVANRFLRKMVRVLAATAIREAVPAGAMVHEPQAPDQALVRLAQKLDRVLTAPFAPAVGLCFAGAGYPGSAVPA</sequence>
<dbReference type="AlphaFoldDB" id="A0AAW1R708"/>
<dbReference type="Proteomes" id="UP001489004">
    <property type="component" value="Unassembled WGS sequence"/>
</dbReference>
<keyword evidence="1" id="KW-0413">Isomerase</keyword>
<dbReference type="EMBL" id="JALJOR010000001">
    <property type="protein sequence ID" value="KAK9829404.1"/>
    <property type="molecule type" value="Genomic_DNA"/>
</dbReference>
<gene>
    <name evidence="2" type="ORF">WJX72_005650</name>
</gene>
<dbReference type="InterPro" id="IPR001406">
    <property type="entry name" value="PsdUridine_synth_TruA"/>
</dbReference>